<keyword evidence="6" id="KW-0482">Metalloprotease</keyword>
<dbReference type="Pfam" id="PF07998">
    <property type="entry name" value="Peptidase_M54"/>
    <property type="match status" value="1"/>
</dbReference>
<feature type="compositionally biased region" description="Basic and acidic residues" evidence="7">
    <location>
        <begin position="57"/>
        <end position="73"/>
    </location>
</feature>
<dbReference type="GO" id="GO:0006508">
    <property type="term" value="P:proteolysis"/>
    <property type="evidence" value="ECO:0007669"/>
    <property type="project" value="UniProtKB-KW"/>
</dbReference>
<evidence type="ECO:0000313" key="9">
    <source>
        <dbReference type="Proteomes" id="UP000041254"/>
    </source>
</evidence>
<dbReference type="InterPro" id="IPR024079">
    <property type="entry name" value="MetalloPept_cat_dom_sf"/>
</dbReference>
<evidence type="ECO:0000313" key="8">
    <source>
        <dbReference type="EMBL" id="CEM37190.1"/>
    </source>
</evidence>
<keyword evidence="2" id="KW-0645">Protease</keyword>
<evidence type="ECO:0000256" key="6">
    <source>
        <dbReference type="ARBA" id="ARBA00023049"/>
    </source>
</evidence>
<dbReference type="PANTHER" id="PTHR15910">
    <property type="entry name" value="ARCHAEMETZINCIN"/>
    <property type="match status" value="1"/>
</dbReference>
<accession>A0A0G4H0U1</accession>
<dbReference type="GO" id="GO:0046872">
    <property type="term" value="F:metal ion binding"/>
    <property type="evidence" value="ECO:0007669"/>
    <property type="project" value="UniProtKB-KW"/>
</dbReference>
<reference evidence="8 9" key="1">
    <citation type="submission" date="2014-11" db="EMBL/GenBank/DDBJ databases">
        <authorList>
            <person name="Zhu J."/>
            <person name="Qi W."/>
            <person name="Song R."/>
        </authorList>
    </citation>
    <scope>NUCLEOTIDE SEQUENCE [LARGE SCALE GENOMIC DNA]</scope>
</reference>
<feature type="region of interest" description="Disordered" evidence="7">
    <location>
        <begin position="45"/>
        <end position="76"/>
    </location>
</feature>
<proteinExistence type="predicted"/>
<dbReference type="InterPro" id="IPR012962">
    <property type="entry name" value="Pept_M54_archaemetzincn"/>
</dbReference>
<evidence type="ECO:0000256" key="5">
    <source>
        <dbReference type="ARBA" id="ARBA00022833"/>
    </source>
</evidence>
<dbReference type="Proteomes" id="UP000041254">
    <property type="component" value="Unassembled WGS sequence"/>
</dbReference>
<dbReference type="PANTHER" id="PTHR15910:SF1">
    <property type="entry name" value="ARCHAEMETZINCIN-2"/>
    <property type="match status" value="1"/>
</dbReference>
<keyword evidence="4" id="KW-0378">Hydrolase</keyword>
<keyword evidence="5" id="KW-0862">Zinc</keyword>
<evidence type="ECO:0000256" key="1">
    <source>
        <dbReference type="ARBA" id="ARBA00001947"/>
    </source>
</evidence>
<evidence type="ECO:0000256" key="4">
    <source>
        <dbReference type="ARBA" id="ARBA00022801"/>
    </source>
</evidence>
<evidence type="ECO:0000256" key="3">
    <source>
        <dbReference type="ARBA" id="ARBA00022723"/>
    </source>
</evidence>
<gene>
    <name evidence="8" type="ORF">Vbra_6467</name>
</gene>
<keyword evidence="9" id="KW-1185">Reference proteome</keyword>
<dbReference type="VEuPathDB" id="CryptoDB:Vbra_6467"/>
<protein>
    <submittedName>
        <fullName evidence="8">Uncharacterized protein</fullName>
    </submittedName>
</protein>
<keyword evidence="3" id="KW-0479">Metal-binding</keyword>
<dbReference type="GO" id="GO:0008237">
    <property type="term" value="F:metallopeptidase activity"/>
    <property type="evidence" value="ECO:0007669"/>
    <property type="project" value="UniProtKB-KW"/>
</dbReference>
<evidence type="ECO:0000256" key="2">
    <source>
        <dbReference type="ARBA" id="ARBA00022670"/>
    </source>
</evidence>
<evidence type="ECO:0000256" key="7">
    <source>
        <dbReference type="SAM" id="MobiDB-lite"/>
    </source>
</evidence>
<name>A0A0G4H0U1_VITBC</name>
<dbReference type="SUPFAM" id="SSF55486">
    <property type="entry name" value="Metalloproteases ('zincins'), catalytic domain"/>
    <property type="match status" value="1"/>
</dbReference>
<organism evidence="8 9">
    <name type="scientific">Vitrella brassicaformis (strain CCMP3155)</name>
    <dbReference type="NCBI Taxonomy" id="1169540"/>
    <lineage>
        <taxon>Eukaryota</taxon>
        <taxon>Sar</taxon>
        <taxon>Alveolata</taxon>
        <taxon>Colpodellida</taxon>
        <taxon>Vitrellaceae</taxon>
        <taxon>Vitrella</taxon>
    </lineage>
</organism>
<dbReference type="EMBL" id="CDMY01000929">
    <property type="protein sequence ID" value="CEM37190.1"/>
    <property type="molecule type" value="Genomic_DNA"/>
</dbReference>
<dbReference type="Gene3D" id="3.40.390.10">
    <property type="entry name" value="Collagenase (Catalytic Domain)"/>
    <property type="match status" value="1"/>
</dbReference>
<dbReference type="InParanoid" id="A0A0G4H0U1"/>
<feature type="region of interest" description="Disordered" evidence="7">
    <location>
        <begin position="191"/>
        <end position="214"/>
    </location>
</feature>
<dbReference type="AlphaFoldDB" id="A0A0G4H0U1"/>
<sequence length="272" mass="29549">MTVERGVLYLVPMDIVVDPNVLSNLADELERHTLSPVRLLLRAEEPAQSMGQNGKQDPSEQDGHKEATKEDCKATSQPRALPTECLLMQLKPLVQCVEGLSGEKGVAAVIGITSRDLSPHEEWTFAFGQADPAARVAIVSLARLSDSPPPGSKSDAVALQDVKKRKADEALGICDAPPAQRRRVDKGLLKEEGPESVAEADNTEAPSGSEGQQARRLGERLLKVVLHETYHLWGLQHCSSRGSCRMAPCSDVHSLDEAPLHLCTECREQLKS</sequence>
<comment type="cofactor">
    <cofactor evidence="1">
        <name>Zn(2+)</name>
        <dbReference type="ChEBI" id="CHEBI:29105"/>
    </cofactor>
</comment>